<gene>
    <name evidence="2" type="ORF">HNP55_003958</name>
</gene>
<evidence type="ECO:0000313" key="2">
    <source>
        <dbReference type="EMBL" id="MBB4845408.1"/>
    </source>
</evidence>
<evidence type="ECO:0000313" key="3">
    <source>
        <dbReference type="Proteomes" id="UP000562027"/>
    </source>
</evidence>
<sequence length="37" mass="4052">MLQLTQRMAPAIPAAEPPARPVWRCSCGQPSTDTNQQ</sequence>
<feature type="region of interest" description="Disordered" evidence="1">
    <location>
        <begin position="1"/>
        <end position="37"/>
    </location>
</feature>
<accession>A0A840LGR3</accession>
<reference evidence="2 3" key="1">
    <citation type="submission" date="2020-08" db="EMBL/GenBank/DDBJ databases">
        <title>Functional genomics of gut bacteria from endangered species of beetles.</title>
        <authorList>
            <person name="Carlos-Shanley C."/>
        </authorList>
    </citation>
    <scope>NUCLEOTIDE SEQUENCE [LARGE SCALE GENOMIC DNA]</scope>
    <source>
        <strain evidence="2 3">S00239</strain>
    </source>
</reference>
<proteinExistence type="predicted"/>
<organism evidence="2 3">
    <name type="scientific">Roseateles oligotrophus</name>
    <dbReference type="NCBI Taxonomy" id="1769250"/>
    <lineage>
        <taxon>Bacteria</taxon>
        <taxon>Pseudomonadati</taxon>
        <taxon>Pseudomonadota</taxon>
        <taxon>Betaproteobacteria</taxon>
        <taxon>Burkholderiales</taxon>
        <taxon>Sphaerotilaceae</taxon>
        <taxon>Roseateles</taxon>
    </lineage>
</organism>
<name>A0A840LGR3_9BURK</name>
<keyword evidence="3" id="KW-1185">Reference proteome</keyword>
<dbReference type="AlphaFoldDB" id="A0A840LGR3"/>
<feature type="compositionally biased region" description="Polar residues" evidence="1">
    <location>
        <begin position="28"/>
        <end position="37"/>
    </location>
</feature>
<dbReference type="Proteomes" id="UP000562027">
    <property type="component" value="Unassembled WGS sequence"/>
</dbReference>
<comment type="caution">
    <text evidence="2">The sequence shown here is derived from an EMBL/GenBank/DDBJ whole genome shotgun (WGS) entry which is preliminary data.</text>
</comment>
<evidence type="ECO:0000256" key="1">
    <source>
        <dbReference type="SAM" id="MobiDB-lite"/>
    </source>
</evidence>
<protein>
    <submittedName>
        <fullName evidence="2">Uncharacterized protein</fullName>
    </submittedName>
</protein>
<dbReference type="EMBL" id="JACHLP010000009">
    <property type="protein sequence ID" value="MBB4845408.1"/>
    <property type="molecule type" value="Genomic_DNA"/>
</dbReference>